<dbReference type="InterPro" id="IPR052989">
    <property type="entry name" value="Mg-chelatase_DI-like"/>
</dbReference>
<gene>
    <name evidence="4" type="ordered locus">Ppro_2084</name>
</gene>
<evidence type="ECO:0000313" key="5">
    <source>
        <dbReference type="Proteomes" id="UP000006732"/>
    </source>
</evidence>
<dbReference type="Proteomes" id="UP000006732">
    <property type="component" value="Chromosome"/>
</dbReference>
<dbReference type="PROSITE" id="PS50234">
    <property type="entry name" value="VWFA"/>
    <property type="match status" value="1"/>
</dbReference>
<feature type="compositionally biased region" description="Basic and acidic residues" evidence="2">
    <location>
        <begin position="313"/>
        <end position="326"/>
    </location>
</feature>
<name>A1AQS2_PELPD</name>
<reference evidence="4 5" key="1">
    <citation type="submission" date="2006-10" db="EMBL/GenBank/DDBJ databases">
        <title>Complete sequence of chromosome of Pelobacter propionicus DSM 2379.</title>
        <authorList>
            <consortium name="US DOE Joint Genome Institute"/>
            <person name="Copeland A."/>
            <person name="Lucas S."/>
            <person name="Lapidus A."/>
            <person name="Barry K."/>
            <person name="Detter J.C."/>
            <person name="Glavina del Rio T."/>
            <person name="Hammon N."/>
            <person name="Israni S."/>
            <person name="Dalin E."/>
            <person name="Tice H."/>
            <person name="Pitluck S."/>
            <person name="Saunders E."/>
            <person name="Brettin T."/>
            <person name="Bruce D."/>
            <person name="Han C."/>
            <person name="Tapia R."/>
            <person name="Schmutz J."/>
            <person name="Larimer F."/>
            <person name="Land M."/>
            <person name="Hauser L."/>
            <person name="Kyrpides N."/>
            <person name="Kim E."/>
            <person name="Lovley D."/>
            <person name="Richardson P."/>
        </authorList>
    </citation>
    <scope>NUCLEOTIDE SEQUENCE [LARGE SCALE GENOMIC DNA]</scope>
    <source>
        <strain evidence="5">DSM 2379 / NBRC 103807 / OttBd1</strain>
    </source>
</reference>
<sequence length="617" mass="69005">MKFSQFIGQEDAGLGLLLNAVDPRCGGLLLVGGRGSGKSTLARLARGIIPAHLPFVELPLNVTEESLLGGIDLEQTLASGRPVLQPGIISRANGGVVFVDDINLLSRELLALLMEPQSRGMEIIQREGLTEQRESSFVILATMNPEEGDLSPHLADRIGLCAVMEEQNGRDERLAIMRLAKETPFFTVEHDREAMDLISVARGLLPEVRFSAQALEHLQQVVQRNISPGHRGDLFLYHAARACAALQGAADVEKEHIDRVANLVFSHRRLQLREEEQNSTEPEQPHDQDQQQNNEQRDDQGEQPPPPENGQDENDRHPSGEGEHESTVSMGESAQREEIMGVGAPFKLRRLSFRKDRRKRQANGRRTRTRIKGRGGRYVKSLLSSTEHDIAIDATLRACAPFQKARNRQGMLKIEQDDLRFRQRERRMGHLVLFVVDGSGSMGARQRMMETKGAVQSLLLDCYQKRDKVAMIVFRKDRAELVLPPTASVELAARRLAELPVGGKTPLASGLLKTHRLVRRTSMHHPEQRILVVLITDGRGNQHLTPETRKEEVSNLAGLLMEEPQCDFIVIDTEHKGNFLRSDLAMDLARQLEAEYYTIEALKSEYLAGMVQARMPG</sequence>
<dbReference type="InterPro" id="IPR036465">
    <property type="entry name" value="vWFA_dom_sf"/>
</dbReference>
<dbReference type="RefSeq" id="WP_011735958.1">
    <property type="nucleotide sequence ID" value="NC_008609.1"/>
</dbReference>
<dbReference type="GO" id="GO:0016851">
    <property type="term" value="F:magnesium chelatase activity"/>
    <property type="evidence" value="ECO:0007669"/>
    <property type="project" value="UniProtKB-EC"/>
</dbReference>
<dbReference type="Gene3D" id="3.40.50.300">
    <property type="entry name" value="P-loop containing nucleotide triphosphate hydrolases"/>
    <property type="match status" value="1"/>
</dbReference>
<dbReference type="PANTHER" id="PTHR35023">
    <property type="entry name" value="CHELATASE-RELATED"/>
    <property type="match status" value="1"/>
</dbReference>
<evidence type="ECO:0000256" key="1">
    <source>
        <dbReference type="ARBA" id="ARBA00005799"/>
    </source>
</evidence>
<dbReference type="Pfam" id="PF17863">
    <property type="entry name" value="AAA_lid_2"/>
    <property type="match status" value="1"/>
</dbReference>
<dbReference type="STRING" id="338966.Ppro_2084"/>
<dbReference type="eggNOG" id="COG1239">
    <property type="taxonomic scope" value="Bacteria"/>
</dbReference>
<dbReference type="OrthoDB" id="9775079at2"/>
<dbReference type="AlphaFoldDB" id="A1AQS2"/>
<feature type="region of interest" description="Disordered" evidence="2">
    <location>
        <begin position="273"/>
        <end position="343"/>
    </location>
</feature>
<dbReference type="GO" id="GO:0016887">
    <property type="term" value="F:ATP hydrolysis activity"/>
    <property type="evidence" value="ECO:0007669"/>
    <property type="project" value="InterPro"/>
</dbReference>
<dbReference type="Gene3D" id="3.40.50.410">
    <property type="entry name" value="von Willebrand factor, type A domain"/>
    <property type="match status" value="1"/>
</dbReference>
<accession>A1AQS2</accession>
<dbReference type="GO" id="GO:0005524">
    <property type="term" value="F:ATP binding"/>
    <property type="evidence" value="ECO:0007669"/>
    <property type="project" value="InterPro"/>
</dbReference>
<dbReference type="PANTHER" id="PTHR35023:SF1">
    <property type="entry name" value="MG-PROTOPORPHYRIN IX CHELATASE"/>
    <property type="match status" value="1"/>
</dbReference>
<dbReference type="Gene3D" id="1.10.8.80">
    <property type="entry name" value="Magnesium chelatase subunit I, C-Terminal domain"/>
    <property type="match status" value="1"/>
</dbReference>
<evidence type="ECO:0000313" key="4">
    <source>
        <dbReference type="EMBL" id="ABK99692.1"/>
    </source>
</evidence>
<evidence type="ECO:0000256" key="2">
    <source>
        <dbReference type="SAM" id="MobiDB-lite"/>
    </source>
</evidence>
<dbReference type="Pfam" id="PF13519">
    <property type="entry name" value="VWA_2"/>
    <property type="match status" value="1"/>
</dbReference>
<keyword evidence="5" id="KW-1185">Reference proteome</keyword>
<dbReference type="EC" id="6.6.1.1" evidence="4"/>
<dbReference type="eggNOG" id="COG1240">
    <property type="taxonomic scope" value="Bacteria"/>
</dbReference>
<dbReference type="InterPro" id="IPR041628">
    <property type="entry name" value="ChlI/MoxR_AAA_lid"/>
</dbReference>
<dbReference type="KEGG" id="ppd:Ppro_2084"/>
<dbReference type="SUPFAM" id="SSF53300">
    <property type="entry name" value="vWA-like"/>
    <property type="match status" value="1"/>
</dbReference>
<comment type="similarity">
    <text evidence="1">Belongs to the Mg-chelatase subunits D/I family.</text>
</comment>
<proteinExistence type="inferred from homology"/>
<dbReference type="InterPro" id="IPR041702">
    <property type="entry name" value="BchD/ChlD_VWA"/>
</dbReference>
<dbReference type="CDD" id="cd00009">
    <property type="entry name" value="AAA"/>
    <property type="match status" value="1"/>
</dbReference>
<organism evidence="4 5">
    <name type="scientific">Pelobacter propionicus (strain DSM 2379 / NBRC 103807 / OttBd1)</name>
    <dbReference type="NCBI Taxonomy" id="338966"/>
    <lineage>
        <taxon>Bacteria</taxon>
        <taxon>Pseudomonadati</taxon>
        <taxon>Thermodesulfobacteriota</taxon>
        <taxon>Desulfuromonadia</taxon>
        <taxon>Desulfuromonadales</taxon>
        <taxon>Desulfuromonadaceae</taxon>
        <taxon>Pelobacter</taxon>
    </lineage>
</organism>
<feature type="compositionally biased region" description="Basic and acidic residues" evidence="2">
    <location>
        <begin position="283"/>
        <end position="300"/>
    </location>
</feature>
<dbReference type="InterPro" id="IPR003593">
    <property type="entry name" value="AAA+_ATPase"/>
</dbReference>
<dbReference type="EMBL" id="CP000482">
    <property type="protein sequence ID" value="ABK99692.1"/>
    <property type="molecule type" value="Genomic_DNA"/>
</dbReference>
<dbReference type="InterPro" id="IPR027417">
    <property type="entry name" value="P-loop_NTPase"/>
</dbReference>
<protein>
    <submittedName>
        <fullName evidence="4">Protoporphyrin IX magnesium-chelatase</fullName>
        <ecNumber evidence="4">6.6.1.1</ecNumber>
    </submittedName>
</protein>
<keyword evidence="4" id="KW-0436">Ligase</keyword>
<dbReference type="Pfam" id="PF07728">
    <property type="entry name" value="AAA_5"/>
    <property type="match status" value="1"/>
</dbReference>
<dbReference type="SUPFAM" id="SSF52540">
    <property type="entry name" value="P-loop containing nucleoside triphosphate hydrolases"/>
    <property type="match status" value="1"/>
</dbReference>
<dbReference type="HOGENOM" id="CLU_016684_6_0_7"/>
<dbReference type="SMART" id="SM00327">
    <property type="entry name" value="VWA"/>
    <property type="match status" value="1"/>
</dbReference>
<dbReference type="InterPro" id="IPR002035">
    <property type="entry name" value="VWF_A"/>
</dbReference>
<dbReference type="InterPro" id="IPR011704">
    <property type="entry name" value="ATPase_dyneun-rel_AAA"/>
</dbReference>
<feature type="domain" description="VWFA" evidence="3">
    <location>
        <begin position="431"/>
        <end position="615"/>
    </location>
</feature>
<evidence type="ECO:0000259" key="3">
    <source>
        <dbReference type="PROSITE" id="PS50234"/>
    </source>
</evidence>
<dbReference type="CDD" id="cd01451">
    <property type="entry name" value="vWA_Magnesium_chelatase"/>
    <property type="match status" value="1"/>
</dbReference>
<dbReference type="SMART" id="SM00382">
    <property type="entry name" value="AAA"/>
    <property type="match status" value="1"/>
</dbReference>